<protein>
    <recommendedName>
        <fullName evidence="3">Prophage PSPPH02, adenine modification methytransferase</fullName>
    </recommendedName>
</protein>
<dbReference type="Gene3D" id="3.40.50.150">
    <property type="entry name" value="Vaccinia Virus protein VP39"/>
    <property type="match status" value="1"/>
</dbReference>
<dbReference type="AlphaFoldDB" id="A0AB37QK09"/>
<reference evidence="1 2" key="1">
    <citation type="submission" date="2018-08" db="EMBL/GenBank/DDBJ databases">
        <title>Recombination of ecologically and evolutionarily significant loci maintains genetic cohesion in the Pseudomonas syringae species complex.</title>
        <authorList>
            <person name="Dillon M."/>
            <person name="Thakur S."/>
            <person name="Almeida R.N.D."/>
            <person name="Weir B.S."/>
            <person name="Guttman D.S."/>
        </authorList>
    </citation>
    <scope>NUCLEOTIDE SEQUENCE [LARGE SCALE GENOMIC DNA]</scope>
    <source>
        <strain evidence="1 2">ICMP 5019</strain>
    </source>
</reference>
<proteinExistence type="predicted"/>
<evidence type="ECO:0000313" key="2">
    <source>
        <dbReference type="Proteomes" id="UP000272613"/>
    </source>
</evidence>
<evidence type="ECO:0008006" key="3">
    <source>
        <dbReference type="Google" id="ProtNLM"/>
    </source>
</evidence>
<dbReference type="Proteomes" id="UP000272613">
    <property type="component" value="Unassembled WGS sequence"/>
</dbReference>
<comment type="caution">
    <text evidence="1">The sequence shown here is derived from an EMBL/GenBank/DDBJ whole genome shotgun (WGS) entry which is preliminary data.</text>
</comment>
<accession>A0AB37QK09</accession>
<dbReference type="EMBL" id="RBSH01000266">
    <property type="protein sequence ID" value="RMR96679.1"/>
    <property type="molecule type" value="Genomic_DNA"/>
</dbReference>
<organism evidence="1 2">
    <name type="scientific">Pseudomonas coronafaciens pv. garcae</name>
    <dbReference type="NCBI Taxonomy" id="251653"/>
    <lineage>
        <taxon>Bacteria</taxon>
        <taxon>Pseudomonadati</taxon>
        <taxon>Pseudomonadota</taxon>
        <taxon>Gammaproteobacteria</taxon>
        <taxon>Pseudomonadales</taxon>
        <taxon>Pseudomonadaceae</taxon>
        <taxon>Pseudomonas</taxon>
        <taxon>Pseudomonas coronafaciens</taxon>
    </lineage>
</organism>
<evidence type="ECO:0000313" key="1">
    <source>
        <dbReference type="EMBL" id="RMR96679.1"/>
    </source>
</evidence>
<gene>
    <name evidence="1" type="ORF">ALP74_200528</name>
</gene>
<dbReference type="SUPFAM" id="SSF53335">
    <property type="entry name" value="S-adenosyl-L-methionine-dependent methyltransferases"/>
    <property type="match status" value="1"/>
</dbReference>
<dbReference type="InterPro" id="IPR029063">
    <property type="entry name" value="SAM-dependent_MTases_sf"/>
</dbReference>
<sequence>MESNCGKSGKAKVKGKKRKRTKLVKVMPLYCVVQNHLEEFVRQFKWALSSRQVFEWQKMTRPETLTDIQRARFFYLQHHAFAGKVSGQTFGTATTGPAINLLRIEETFPQPGNVCQVRMWRTCRGWIVPSATTCPTPSTTWTRLTGRRLGTGVDFLFENYERMADFMRRCKGKVMVSINDHPDIRKVFDGFYFERLDIRYTTTNQRQGKAEISGELVIMSWKPQDIGQLF</sequence>
<name>A0AB37QK09_9PSED</name>